<name>A0A438LYJ9_9ACTN</name>
<organism evidence="2 3">
    <name type="scientific">Nonomuraea polychroma</name>
    <dbReference type="NCBI Taxonomy" id="46176"/>
    <lineage>
        <taxon>Bacteria</taxon>
        <taxon>Bacillati</taxon>
        <taxon>Actinomycetota</taxon>
        <taxon>Actinomycetes</taxon>
        <taxon>Streptosporangiales</taxon>
        <taxon>Streptosporangiaceae</taxon>
        <taxon>Nonomuraea</taxon>
    </lineage>
</organism>
<comment type="caution">
    <text evidence="2">The sequence shown here is derived from an EMBL/GenBank/DDBJ whole genome shotgun (WGS) entry which is preliminary data.</text>
</comment>
<dbReference type="RefSeq" id="WP_127931012.1">
    <property type="nucleotide sequence ID" value="NZ_SAUN01000001.1"/>
</dbReference>
<proteinExistence type="predicted"/>
<accession>A0A438LYJ9</accession>
<keyword evidence="3" id="KW-1185">Reference proteome</keyword>
<dbReference type="EMBL" id="SAUN01000001">
    <property type="protein sequence ID" value="RVX38373.1"/>
    <property type="molecule type" value="Genomic_DNA"/>
</dbReference>
<dbReference type="OrthoDB" id="9764016at2"/>
<dbReference type="Gene3D" id="2.60.120.650">
    <property type="entry name" value="Cupin"/>
    <property type="match status" value="1"/>
</dbReference>
<evidence type="ECO:0000313" key="2">
    <source>
        <dbReference type="EMBL" id="RVX38373.1"/>
    </source>
</evidence>
<evidence type="ECO:0000313" key="3">
    <source>
        <dbReference type="Proteomes" id="UP000284824"/>
    </source>
</evidence>
<sequence>MTGTDQHPRSAPGTLRDLVGEPSDFFDDVWNTFPYQYQAEDAPGLLTPAELWDEFDCGLIVRPWVSLTYPHGLSAARRDAAFQTRVVVNNDLVGYPVPEEFRRAYEGGASIVVDRPELWSPRIAALVASLAAGFRGDVWSTLVLAPPHAATTELDAAPDGGHSFVLHLAGHCSWTAGGQAPGAFSADLAAGGVLYLPPGCERTARIGADGALMLVISVVEIMAGRLAEIMGALFLRGAGREIEDCHHEMTSSEKIAWVREALCRHLAEEDPQQALAIALRNR</sequence>
<dbReference type="SUPFAM" id="SSF51182">
    <property type="entry name" value="RmlC-like cupins"/>
    <property type="match status" value="1"/>
</dbReference>
<dbReference type="InterPro" id="IPR011051">
    <property type="entry name" value="RmlC_Cupin_sf"/>
</dbReference>
<gene>
    <name evidence="2" type="ORF">EDD27_0673</name>
</gene>
<reference evidence="2 3" key="1">
    <citation type="submission" date="2019-01" db="EMBL/GenBank/DDBJ databases">
        <title>Sequencing the genomes of 1000 actinobacteria strains.</title>
        <authorList>
            <person name="Klenk H.-P."/>
        </authorList>
    </citation>
    <scope>NUCLEOTIDE SEQUENCE [LARGE SCALE GENOMIC DNA]</scope>
    <source>
        <strain evidence="2 3">DSM 43925</strain>
    </source>
</reference>
<dbReference type="AlphaFoldDB" id="A0A438LYJ9"/>
<dbReference type="Proteomes" id="UP000284824">
    <property type="component" value="Unassembled WGS sequence"/>
</dbReference>
<evidence type="ECO:0000256" key="1">
    <source>
        <dbReference type="SAM" id="MobiDB-lite"/>
    </source>
</evidence>
<protein>
    <submittedName>
        <fullName evidence="2">Uncharacterized protein</fullName>
    </submittedName>
</protein>
<feature type="region of interest" description="Disordered" evidence="1">
    <location>
        <begin position="1"/>
        <end position="20"/>
    </location>
</feature>